<comment type="caution">
    <text evidence="1">The sequence shown here is derived from an EMBL/GenBank/DDBJ whole genome shotgun (WGS) entry which is preliminary data.</text>
</comment>
<accession>A0AAP7DHB4</accession>
<dbReference type="InterPro" id="IPR016024">
    <property type="entry name" value="ARM-type_fold"/>
</dbReference>
<organism evidence="1 2">
    <name type="scientific">Paenibacillus alvei</name>
    <name type="common">Bacillus alvei</name>
    <dbReference type="NCBI Taxonomy" id="44250"/>
    <lineage>
        <taxon>Bacteria</taxon>
        <taxon>Bacillati</taxon>
        <taxon>Bacillota</taxon>
        <taxon>Bacilli</taxon>
        <taxon>Bacillales</taxon>
        <taxon>Paenibacillaceae</taxon>
        <taxon>Paenibacillus</taxon>
    </lineage>
</organism>
<protein>
    <submittedName>
        <fullName evidence="1">DNA alkylation repair protein</fullName>
    </submittedName>
</protein>
<dbReference type="Pfam" id="PF08713">
    <property type="entry name" value="DNA_alkylation"/>
    <property type="match status" value="1"/>
</dbReference>
<name>A0AAP7DHB4_PAEAL</name>
<reference evidence="1 2" key="1">
    <citation type="submission" date="2020-05" db="EMBL/GenBank/DDBJ databases">
        <title>Whole genome sequencing and identification of novel metabolites from Paenibacillus alvei strain JR949.</title>
        <authorList>
            <person name="Rajendhran J."/>
            <person name="Sree Pranav P."/>
            <person name="Mahalakshmi B."/>
            <person name="Karthikeyan R."/>
        </authorList>
    </citation>
    <scope>NUCLEOTIDE SEQUENCE [LARGE SCALE GENOMIC DNA]</scope>
    <source>
        <strain evidence="1 2">JR949</strain>
    </source>
</reference>
<evidence type="ECO:0000313" key="1">
    <source>
        <dbReference type="EMBL" id="NOJ69429.1"/>
    </source>
</evidence>
<dbReference type="SUPFAM" id="SSF48371">
    <property type="entry name" value="ARM repeat"/>
    <property type="match status" value="1"/>
</dbReference>
<proteinExistence type="predicted"/>
<gene>
    <name evidence="1" type="ORF">HMI46_02495</name>
</gene>
<dbReference type="EMBL" id="JABFOR010000002">
    <property type="protein sequence ID" value="NOJ69429.1"/>
    <property type="molecule type" value="Genomic_DNA"/>
</dbReference>
<dbReference type="Proteomes" id="UP000552038">
    <property type="component" value="Unassembled WGS sequence"/>
</dbReference>
<sequence length="282" mass="31822">MDLDRSISEAIIQRKGASKEANIPGEVQQLLCTGAIESVNLTEWLAVDHVMLLEHVLPEIDLEGHLPKLLMEIKETDSRRGMKAIRLIGQRLYDYCENENTPVVETEQFHRVANHRSDSVRCWAAYMASGDAQLSVDEALSRIRRFAADPHFGVREIAWMAVRSHIDSNLSEAIAILTAWATDDDANVRRFATEATRPRGVWTKHIEALKQSPWLALPLLEPLKSDSAKYVQDSVGNWLNDASKTNPEWVQELCDRWSAESNTKATARIVSKSLRTLLKQAL</sequence>
<dbReference type="InterPro" id="IPR014825">
    <property type="entry name" value="DNA_alkylation"/>
</dbReference>
<evidence type="ECO:0000313" key="2">
    <source>
        <dbReference type="Proteomes" id="UP000552038"/>
    </source>
</evidence>
<dbReference type="AlphaFoldDB" id="A0AAP7DHB4"/>
<dbReference type="Gene3D" id="1.25.40.290">
    <property type="entry name" value="ARM repeat domains"/>
    <property type="match status" value="1"/>
</dbReference>